<dbReference type="Xenbase" id="XB-GENE-943505">
    <property type="gene designation" value="aass"/>
</dbReference>
<keyword evidence="8" id="KW-0521">NADP</keyword>
<organism evidence="23">
    <name type="scientific">Xenopus tropicalis</name>
    <name type="common">Western clawed frog</name>
    <name type="synonym">Silurana tropicalis</name>
    <dbReference type="NCBI Taxonomy" id="8364"/>
    <lineage>
        <taxon>Eukaryota</taxon>
        <taxon>Metazoa</taxon>
        <taxon>Chordata</taxon>
        <taxon>Craniata</taxon>
        <taxon>Vertebrata</taxon>
        <taxon>Euteleostomi</taxon>
        <taxon>Amphibia</taxon>
        <taxon>Batrachia</taxon>
        <taxon>Anura</taxon>
        <taxon>Pipoidea</taxon>
        <taxon>Pipidae</taxon>
        <taxon>Xenopodinae</taxon>
        <taxon>Xenopus</taxon>
        <taxon>Silurana</taxon>
    </lineage>
</organism>
<keyword evidence="10" id="KW-0007">Acetylation</keyword>
<protein>
    <recommendedName>
        <fullName evidence="19">Alpha-aminoadipic semialdehyde synthase, mitochondrial</fullName>
        <ecNumber evidence="6">1.5.1.8</ecNumber>
        <ecNumber evidence="7">1.5.1.9</ecNumber>
    </recommendedName>
    <alternativeName>
        <fullName evidence="20">LKR/SDH</fullName>
    </alternativeName>
</protein>
<evidence type="ECO:0000256" key="17">
    <source>
        <dbReference type="ARBA" id="ARBA00051926"/>
    </source>
</evidence>
<dbReference type="AlphaFoldDB" id="A0A6I8PWK3"/>
<dbReference type="PANTHER" id="PTHR11133">
    <property type="entry name" value="SACCHAROPINE DEHYDROGENASE"/>
    <property type="match status" value="1"/>
</dbReference>
<dbReference type="EC" id="1.5.1.8" evidence="6"/>
<evidence type="ECO:0000256" key="4">
    <source>
        <dbReference type="ARBA" id="ARBA00005624"/>
    </source>
</evidence>
<dbReference type="SMART" id="SM01003">
    <property type="entry name" value="AlaDh_PNT_N"/>
    <property type="match status" value="1"/>
</dbReference>
<comment type="subunit">
    <text evidence="5">Homotetramer.</text>
</comment>
<comment type="similarity">
    <text evidence="4">In the N-terminal section; belongs to the AlaDH/PNT family.</text>
</comment>
<dbReference type="InterPro" id="IPR036291">
    <property type="entry name" value="NAD(P)-bd_dom_sf"/>
</dbReference>
<feature type="domain" description="Alanine dehydrogenase/pyridine nucleotide transhydrogenase NAD(H)-binding" evidence="21">
    <location>
        <begin position="197"/>
        <end position="358"/>
    </location>
</feature>
<reference evidence="23" key="2">
    <citation type="submission" date="2020-05" db="UniProtKB">
        <authorList>
            <consortium name="Ensembl"/>
        </authorList>
    </citation>
    <scope>IDENTIFICATION</scope>
</reference>
<evidence type="ECO:0000256" key="18">
    <source>
        <dbReference type="ARBA" id="ARBA00055923"/>
    </source>
</evidence>
<dbReference type="SUPFAM" id="SSF51735">
    <property type="entry name" value="NAD(P)-binding Rossmann-fold domains"/>
    <property type="match status" value="1"/>
</dbReference>
<dbReference type="GO" id="GO:0033512">
    <property type="term" value="P:L-lysine catabolic process to acetyl-CoA via saccharopine"/>
    <property type="evidence" value="ECO:0007669"/>
    <property type="project" value="UniProtKB-UniPathway"/>
</dbReference>
<dbReference type="InterPro" id="IPR005097">
    <property type="entry name" value="Sacchrp_dh_NADP-bd"/>
</dbReference>
<dbReference type="SUPFAM" id="SSF52283">
    <property type="entry name" value="Formate/glycerate dehydrogenase catalytic domain-like"/>
    <property type="match status" value="1"/>
</dbReference>
<evidence type="ECO:0000256" key="1">
    <source>
        <dbReference type="ARBA" id="ARBA00004173"/>
    </source>
</evidence>
<evidence type="ECO:0000256" key="13">
    <source>
        <dbReference type="ARBA" id="ARBA00023128"/>
    </source>
</evidence>
<evidence type="ECO:0000313" key="23">
    <source>
        <dbReference type="Ensembl" id="ENSXETP00000064846"/>
    </source>
</evidence>
<dbReference type="GO" id="GO:0047131">
    <property type="term" value="F:saccharopine dehydrogenase (NAD+, L-glutamate-forming) activity"/>
    <property type="evidence" value="ECO:0007669"/>
    <property type="project" value="UniProtKB-EC"/>
</dbReference>
<dbReference type="FunFam" id="3.40.50.720:FF:000072">
    <property type="entry name" value="Saccharopine dehydrogenase [NADP(+), L-glutamate-forming]"/>
    <property type="match status" value="1"/>
</dbReference>
<dbReference type="InterPro" id="IPR032095">
    <property type="entry name" value="Sacchrp_dh-like_C"/>
</dbReference>
<reference evidence="23" key="1">
    <citation type="journal article" date="2010" name="Science">
        <title>The genome of the Western clawed frog Xenopus tropicalis.</title>
        <authorList>
            <person name="Hellsten U."/>
            <person name="Harland R.M."/>
            <person name="Gilchrist M.J."/>
            <person name="Hendrix D."/>
            <person name="Jurka J."/>
            <person name="Kapitonov V."/>
            <person name="Ovcharenko I."/>
            <person name="Putnam N.H."/>
            <person name="Shu S."/>
            <person name="Taher L."/>
            <person name="Blitz I.L."/>
            <person name="Blumberg B."/>
            <person name="Dichmann D.S."/>
            <person name="Dubchak I."/>
            <person name="Amaya E."/>
            <person name="Detter J.C."/>
            <person name="Fletcher R."/>
            <person name="Gerhard D.S."/>
            <person name="Goodstein D."/>
            <person name="Graves T."/>
            <person name="Grigoriev I.V."/>
            <person name="Grimwood J."/>
            <person name="Kawashima T."/>
            <person name="Lindquist E."/>
            <person name="Lucas S.M."/>
            <person name="Mead P.E."/>
            <person name="Mitros T."/>
            <person name="Ogino H."/>
            <person name="Ohta Y."/>
            <person name="Poliakov A.V."/>
            <person name="Pollet N."/>
            <person name="Robert J."/>
            <person name="Salamov A."/>
            <person name="Sater A.K."/>
            <person name="Schmutz J."/>
            <person name="Terry A."/>
            <person name="Vize P.D."/>
            <person name="Warren W.C."/>
            <person name="Wells D."/>
            <person name="Wills A."/>
            <person name="Wilson R.K."/>
            <person name="Zimmerman L.B."/>
            <person name="Zorn A.M."/>
            <person name="Grainger R."/>
            <person name="Grammer T."/>
            <person name="Khokha M.K."/>
            <person name="Richardson P.M."/>
            <person name="Rokhsar D.S."/>
        </authorList>
    </citation>
    <scope>NUCLEOTIDE SEQUENCE [LARGE SCALE GENOMIC DNA]</scope>
    <source>
        <strain evidence="23">Nigerian</strain>
    </source>
</reference>
<evidence type="ECO:0000259" key="21">
    <source>
        <dbReference type="SMART" id="SM01002"/>
    </source>
</evidence>
<comment type="pathway">
    <text evidence="3">Amino-acid degradation; L-lysine degradation via saccharopine pathway; glutaryl-CoA from L-lysine: step 2/6.</text>
</comment>
<evidence type="ECO:0000256" key="15">
    <source>
        <dbReference type="ARBA" id="ARBA00025744"/>
    </source>
</evidence>
<evidence type="ECO:0000256" key="20">
    <source>
        <dbReference type="ARBA" id="ARBA00081012"/>
    </source>
</evidence>
<dbReference type="InterPro" id="IPR007886">
    <property type="entry name" value="AlaDH/PNT_N"/>
</dbReference>
<evidence type="ECO:0000256" key="10">
    <source>
        <dbReference type="ARBA" id="ARBA00022990"/>
    </source>
</evidence>
<dbReference type="EC" id="1.5.1.9" evidence="7"/>
<dbReference type="SUPFAM" id="SSF55347">
    <property type="entry name" value="Glyceraldehyde-3-phosphate dehydrogenase-like, C-terminal domain"/>
    <property type="match status" value="1"/>
</dbReference>
<keyword evidence="11" id="KW-0560">Oxidoreductase</keyword>
<dbReference type="InterPro" id="IPR007698">
    <property type="entry name" value="AlaDH/PNT_NAD(H)-bd"/>
</dbReference>
<dbReference type="Bgee" id="ENSXETG00000022747">
    <property type="expression patterns" value="Expressed in ovary and 13 other cell types or tissues"/>
</dbReference>
<dbReference type="UniPathway" id="UPA00868">
    <property type="reaction ID" value="UER00835"/>
</dbReference>
<proteinExistence type="inferred from homology"/>
<dbReference type="FunFam" id="3.30.360.10:FF:000008">
    <property type="entry name" value="Alpha-aminoadipic semialdehyde synthase, mitochondrial"/>
    <property type="match status" value="1"/>
</dbReference>
<gene>
    <name evidence="23" type="primary">aass</name>
</gene>
<dbReference type="SMART" id="SM01002">
    <property type="entry name" value="AlaDh_PNT_C"/>
    <property type="match status" value="1"/>
</dbReference>
<evidence type="ECO:0000256" key="19">
    <source>
        <dbReference type="ARBA" id="ARBA00072416"/>
    </source>
</evidence>
<evidence type="ECO:0000256" key="5">
    <source>
        <dbReference type="ARBA" id="ARBA00011881"/>
    </source>
</evidence>
<keyword evidence="12" id="KW-0520">NAD</keyword>
<evidence type="ECO:0000256" key="6">
    <source>
        <dbReference type="ARBA" id="ARBA00012846"/>
    </source>
</evidence>
<evidence type="ECO:0000256" key="9">
    <source>
        <dbReference type="ARBA" id="ARBA00022946"/>
    </source>
</evidence>
<evidence type="ECO:0000256" key="3">
    <source>
        <dbReference type="ARBA" id="ARBA00004720"/>
    </source>
</evidence>
<accession>A0A6I8PWK3</accession>
<evidence type="ECO:0000256" key="11">
    <source>
        <dbReference type="ARBA" id="ARBA00023002"/>
    </source>
</evidence>
<comment type="function">
    <text evidence="18">Bifunctional enzyme that catalyzes the first two steps in lysine degradation.</text>
</comment>
<comment type="pathway">
    <text evidence="2">Amino-acid degradation; L-lysine degradation via saccharopine pathway; glutaryl-CoA from L-lysine: step 1/6.</text>
</comment>
<dbReference type="CDD" id="cd12189">
    <property type="entry name" value="LKR_SDH_like"/>
    <property type="match status" value="1"/>
</dbReference>
<dbReference type="FunFam" id="3.40.50.720:FF:000087">
    <property type="entry name" value="alpha-aminoadipic semialdehyde synthase, mitochondrial"/>
    <property type="match status" value="1"/>
</dbReference>
<dbReference type="GO" id="GO:0005739">
    <property type="term" value="C:mitochondrion"/>
    <property type="evidence" value="ECO:0007669"/>
    <property type="project" value="UniProtKB-SubCell"/>
</dbReference>
<sequence>MWQISKCRRTNALLACLARHHHKAVLAIRREDINAWERRAPLAPKHVKELTSLGYKVLVQPSNRRAIHEKEYIKAGGIIQEDIQEASLIVGVKRPPEEKLLPKKTYAFFSHTIKAQEANMSLLDEILKMEIRLIDYEKMVDHRGVRVVAFGQWAGVAGMINMLHGLGLRFLALGHHTPFMHIGMAHNYRNSSQAVQAVRDAGYEISLGLMPKSIGPLTFVFTGTGNVSKGAQEIFNELPCEFVEPHELKEVSKTGDLRKVYATVLSRHHHLVRKTDGVYDPVEYDKNPELYTSRFNTDIAPYTTCLINGIYWDPHTPRLLTRQDAQRLLAPVKSSTVATEGCPELPHNVEGCGILMCSIDNLPAQLPIEATEYFGDMLFPYIEEMLMSNATKPMEQQTFSPVVRNAVIASSGSLTPKYKYIQKLRESREHAQLMTQGTKKKILVLGSGYVSEPVINYLTRDPNVEITAVSMVKDQVDHLSKRYHNTTPIAMDIFKNEEKLSALIKKHDLVVSLLPYSAHPSVAKKCIKNKVNLVTASYISPAMKELQQGAEDAGIIIVGEMGLDPGLDHMLAMECFDKAKDVGAKVESYISFCGGLPAPEFSDNPLRYKFSWSPLAVLFNTVQPATYLKDGQIVNIAAGGSLLESVTAMDCFPGLNLEGFPNRDSTKYAEPYGIQTAHTLMRGTLRYKGFCNAMSGFVQLGLINSDPCPLLGMNASAITWRELLCHLMNVSSSTSIGLLKELVYNKLDKNDSNMETLEWFGLLSEEPVPVADSIVGALAKHLEMMLSFGPGERDMIVLRNDIGIRHPSGHLECKNISLVVYGDVNGYSAMAKTVGYPTAIAAKMVLDGEVESRGLVIPLTKNIYGPILERVKEEGILYSTKSTFSL</sequence>
<dbReference type="Ensembl" id="ENSXETT00000081952">
    <property type="protein sequence ID" value="ENSXETP00000064846"/>
    <property type="gene ID" value="ENSXETG00000022747"/>
</dbReference>
<evidence type="ECO:0000256" key="16">
    <source>
        <dbReference type="ARBA" id="ARBA00051738"/>
    </source>
</evidence>
<evidence type="ECO:0000256" key="2">
    <source>
        <dbReference type="ARBA" id="ARBA00004682"/>
    </source>
</evidence>
<evidence type="ECO:0000256" key="7">
    <source>
        <dbReference type="ARBA" id="ARBA00012849"/>
    </source>
</evidence>
<keyword evidence="9" id="KW-0809">Transit peptide</keyword>
<keyword evidence="14" id="KW-0511">Multifunctional enzyme</keyword>
<dbReference type="Gene3D" id="1.10.1870.10">
    <property type="entry name" value="Domain 3, Saccharopine reductase"/>
    <property type="match status" value="1"/>
</dbReference>
<comment type="subcellular location">
    <subcellularLocation>
        <location evidence="1">Mitochondrion</location>
    </subcellularLocation>
</comment>
<dbReference type="InterPro" id="IPR051168">
    <property type="entry name" value="AASS"/>
</dbReference>
<dbReference type="Pfam" id="PF05222">
    <property type="entry name" value="AlaDh_PNT_N"/>
    <property type="match status" value="1"/>
</dbReference>
<dbReference type="PANTHER" id="PTHR11133:SF22">
    <property type="entry name" value="ALPHA-AMINOADIPIC SEMIALDEHYDE SYNTHASE, MITOCHONDRIAL"/>
    <property type="match status" value="1"/>
</dbReference>
<evidence type="ECO:0000256" key="14">
    <source>
        <dbReference type="ARBA" id="ARBA00023268"/>
    </source>
</evidence>
<dbReference type="GeneTree" id="ENSGT00390000013249"/>
<dbReference type="Pfam" id="PF16653">
    <property type="entry name" value="Sacchrp_dh_C"/>
    <property type="match status" value="1"/>
</dbReference>
<evidence type="ECO:0000256" key="8">
    <source>
        <dbReference type="ARBA" id="ARBA00022857"/>
    </source>
</evidence>
<name>A0A6I8PWK3_XENTR</name>
<dbReference type="FunFam" id="1.10.1870.10:FF:000001">
    <property type="entry name" value="Alpha-aminoadipic semialdehyde synthase, mitochondrial"/>
    <property type="match status" value="1"/>
</dbReference>
<keyword evidence="13" id="KW-0496">Mitochondrion</keyword>
<comment type="catalytic activity">
    <reaction evidence="17">
        <text>L-saccharopine + NAD(+) + H2O = (S)-2-amino-6-oxohexanoate + L-glutamate + NADH + H(+)</text>
        <dbReference type="Rhea" id="RHEA:24520"/>
        <dbReference type="ChEBI" id="CHEBI:15377"/>
        <dbReference type="ChEBI" id="CHEBI:15378"/>
        <dbReference type="ChEBI" id="CHEBI:29985"/>
        <dbReference type="ChEBI" id="CHEBI:57540"/>
        <dbReference type="ChEBI" id="CHEBI:57945"/>
        <dbReference type="ChEBI" id="CHEBI:57951"/>
        <dbReference type="ChEBI" id="CHEBI:58321"/>
        <dbReference type="EC" id="1.5.1.9"/>
    </reaction>
    <physiologicalReaction direction="left-to-right" evidence="17">
        <dbReference type="Rhea" id="RHEA:24521"/>
    </physiologicalReaction>
</comment>
<comment type="catalytic activity">
    <reaction evidence="16">
        <text>L-saccharopine + NADP(+) + H2O = L-lysine + 2-oxoglutarate + NADPH + H(+)</text>
        <dbReference type="Rhea" id="RHEA:19373"/>
        <dbReference type="ChEBI" id="CHEBI:15377"/>
        <dbReference type="ChEBI" id="CHEBI:15378"/>
        <dbReference type="ChEBI" id="CHEBI:16810"/>
        <dbReference type="ChEBI" id="CHEBI:32551"/>
        <dbReference type="ChEBI" id="CHEBI:57783"/>
        <dbReference type="ChEBI" id="CHEBI:57951"/>
        <dbReference type="ChEBI" id="CHEBI:58349"/>
        <dbReference type="EC" id="1.5.1.8"/>
    </reaction>
    <physiologicalReaction direction="right-to-left" evidence="16">
        <dbReference type="Rhea" id="RHEA:19375"/>
    </physiologicalReaction>
</comment>
<dbReference type="Gene3D" id="3.40.50.720">
    <property type="entry name" value="NAD(P)-binding Rossmann-like Domain"/>
    <property type="match status" value="2"/>
</dbReference>
<dbReference type="Gene3D" id="3.30.360.10">
    <property type="entry name" value="Dihydrodipicolinate Reductase, domain 2"/>
    <property type="match status" value="1"/>
</dbReference>
<evidence type="ECO:0000259" key="22">
    <source>
        <dbReference type="SMART" id="SM01003"/>
    </source>
</evidence>
<dbReference type="Pfam" id="PF03435">
    <property type="entry name" value="Sacchrp_dh_NADP"/>
    <property type="match status" value="1"/>
</dbReference>
<comment type="similarity">
    <text evidence="15">In the C-terminal section; belongs to the saccharopine dehydrogenase family.</text>
</comment>
<evidence type="ECO:0000256" key="12">
    <source>
        <dbReference type="ARBA" id="ARBA00023027"/>
    </source>
</evidence>
<feature type="domain" description="Alanine dehydrogenase/pyridine nucleotide transhydrogenase N-terminal" evidence="22">
    <location>
        <begin position="27"/>
        <end position="157"/>
    </location>
</feature>
<dbReference type="GO" id="GO:0047130">
    <property type="term" value="F:saccharopine dehydrogenase (NADP+, L-lysine-forming) activity"/>
    <property type="evidence" value="ECO:0007669"/>
    <property type="project" value="UniProtKB-EC"/>
</dbReference>